<gene>
    <name evidence="1" type="ORF">S12H4_39954</name>
</gene>
<reference evidence="1" key="1">
    <citation type="journal article" date="2014" name="Front. Microbiol.">
        <title>High frequency of phylogenetically diverse reductive dehalogenase-homologous genes in deep subseafloor sedimentary metagenomes.</title>
        <authorList>
            <person name="Kawai M."/>
            <person name="Futagami T."/>
            <person name="Toyoda A."/>
            <person name="Takaki Y."/>
            <person name="Nishi S."/>
            <person name="Hori S."/>
            <person name="Arai W."/>
            <person name="Tsubouchi T."/>
            <person name="Morono Y."/>
            <person name="Uchiyama I."/>
            <person name="Ito T."/>
            <person name="Fujiyama A."/>
            <person name="Inagaki F."/>
            <person name="Takami H."/>
        </authorList>
    </citation>
    <scope>NUCLEOTIDE SEQUENCE</scope>
    <source>
        <strain evidence="1">Expedition CK06-06</strain>
    </source>
</reference>
<feature type="non-terminal residue" evidence="1">
    <location>
        <position position="136"/>
    </location>
</feature>
<dbReference type="EMBL" id="BARW01024207">
    <property type="protein sequence ID" value="GAI89479.1"/>
    <property type="molecule type" value="Genomic_DNA"/>
</dbReference>
<proteinExistence type="predicted"/>
<dbReference type="AlphaFoldDB" id="X1UAY3"/>
<protein>
    <submittedName>
        <fullName evidence="1">Uncharacterized protein</fullName>
    </submittedName>
</protein>
<organism evidence="1">
    <name type="scientific">marine sediment metagenome</name>
    <dbReference type="NCBI Taxonomy" id="412755"/>
    <lineage>
        <taxon>unclassified sequences</taxon>
        <taxon>metagenomes</taxon>
        <taxon>ecological metagenomes</taxon>
    </lineage>
</organism>
<comment type="caution">
    <text evidence="1">The sequence shown here is derived from an EMBL/GenBank/DDBJ whole genome shotgun (WGS) entry which is preliminary data.</text>
</comment>
<name>X1UAY3_9ZZZZ</name>
<evidence type="ECO:0000313" key="1">
    <source>
        <dbReference type="EMBL" id="GAI89479.1"/>
    </source>
</evidence>
<accession>X1UAY3</accession>
<sequence>MRKTRVLLSILIVGMLGFLVVGPGLTFQNEPDGFRELKWGDPPGEDLIDGRKHKDNADWVWYNRSEEFLQIGKATLWNISYGFYKGKFFYVSIPTAGKLGSNPYEHLKDVLILKFGRGVWKPPVTSWFGNTTIVKL</sequence>